<evidence type="ECO:0000313" key="4">
    <source>
        <dbReference type="Proteomes" id="UP000694240"/>
    </source>
</evidence>
<accession>A0A8T1YBI3</accession>
<keyword evidence="4" id="KW-1185">Reference proteome</keyword>
<feature type="compositionally biased region" description="Basic and acidic residues" evidence="1">
    <location>
        <begin position="281"/>
        <end position="294"/>
    </location>
</feature>
<dbReference type="Proteomes" id="UP000694240">
    <property type="component" value="Chromosome 12"/>
</dbReference>
<sequence length="342" mass="38360">MPRFSRLLIHEEKNRVILAEACKDFVDVLCSLLTLPMGTIVRLLDKHHQNLQSSIVGCFHNLYKSVFDMDVDNFETQARKKLLLCPKSIKESNCRKLKLNVDDTEATRDKGAVFGISGVVSVILEACGIDLKEHTPVAGDNRIDLAFLGRTHYLGGWVDNPLQFAYRFTASYENEQIFLLSSPLLPSIKPGSTPFPPPESSFYVATSNIPLLLLSKYFARERKSMRNVAKQPSNKWFYSSISRLEKNQARLEGKLACQSLIITKLTRAVKKYAPPHIFRRSAKEKDPRQCHSDGDLSDTSVNLASSLEQHDLDTNAITSEPPAPVAPTMPDDDESSSSDEEF</sequence>
<dbReference type="Pfam" id="PF05056">
    <property type="entry name" value="DUF674"/>
    <property type="match status" value="1"/>
</dbReference>
<evidence type="ECO:0000259" key="2">
    <source>
        <dbReference type="Pfam" id="PF03078"/>
    </source>
</evidence>
<dbReference type="Pfam" id="PF03078">
    <property type="entry name" value="ATHILA"/>
    <property type="match status" value="1"/>
</dbReference>
<feature type="domain" description="Arabidopsis retrotransposon Orf1 C-terminal" evidence="2">
    <location>
        <begin position="114"/>
        <end position="202"/>
    </location>
</feature>
<name>A0A8T1YBI3_9BRAS</name>
<dbReference type="PANTHER" id="PTHR33103:SF69">
    <property type="entry name" value="DUF674 FAMILY PROTEIN"/>
    <property type="match status" value="1"/>
</dbReference>
<protein>
    <recommendedName>
        <fullName evidence="2">Arabidopsis retrotransposon Orf1 C-terminal domain-containing protein</fullName>
    </recommendedName>
</protein>
<organism evidence="3 4">
    <name type="scientific">Arabidopsis thaliana x Arabidopsis arenosa</name>
    <dbReference type="NCBI Taxonomy" id="1240361"/>
    <lineage>
        <taxon>Eukaryota</taxon>
        <taxon>Viridiplantae</taxon>
        <taxon>Streptophyta</taxon>
        <taxon>Embryophyta</taxon>
        <taxon>Tracheophyta</taxon>
        <taxon>Spermatophyta</taxon>
        <taxon>Magnoliopsida</taxon>
        <taxon>eudicotyledons</taxon>
        <taxon>Gunneridae</taxon>
        <taxon>Pentapetalae</taxon>
        <taxon>rosids</taxon>
        <taxon>malvids</taxon>
        <taxon>Brassicales</taxon>
        <taxon>Brassicaceae</taxon>
        <taxon>Camelineae</taxon>
        <taxon>Arabidopsis</taxon>
    </lineage>
</organism>
<feature type="compositionally biased region" description="Acidic residues" evidence="1">
    <location>
        <begin position="330"/>
        <end position="342"/>
    </location>
</feature>
<dbReference type="PANTHER" id="PTHR33103">
    <property type="entry name" value="OS01G0153900 PROTEIN"/>
    <property type="match status" value="1"/>
</dbReference>
<reference evidence="3 4" key="1">
    <citation type="submission" date="2020-12" db="EMBL/GenBank/DDBJ databases">
        <title>Concerted genomic and epigenomic changes stabilize Arabidopsis allopolyploids.</title>
        <authorList>
            <person name="Chen Z."/>
        </authorList>
    </citation>
    <scope>NUCLEOTIDE SEQUENCE [LARGE SCALE GENOMIC DNA]</scope>
    <source>
        <strain evidence="3">Allo738</strain>
        <tissue evidence="3">Leaf</tissue>
    </source>
</reference>
<evidence type="ECO:0000313" key="3">
    <source>
        <dbReference type="EMBL" id="KAG7543173.1"/>
    </source>
</evidence>
<dbReference type="InterPro" id="IPR007750">
    <property type="entry name" value="DUF674"/>
</dbReference>
<dbReference type="InterPro" id="IPR004312">
    <property type="entry name" value="ATHILA_Orf1_C"/>
</dbReference>
<feature type="compositionally biased region" description="Polar residues" evidence="1">
    <location>
        <begin position="297"/>
        <end position="307"/>
    </location>
</feature>
<dbReference type="EMBL" id="JAEFBK010000012">
    <property type="protein sequence ID" value="KAG7543173.1"/>
    <property type="molecule type" value="Genomic_DNA"/>
</dbReference>
<proteinExistence type="predicted"/>
<feature type="region of interest" description="Disordered" evidence="1">
    <location>
        <begin position="278"/>
        <end position="342"/>
    </location>
</feature>
<dbReference type="AlphaFoldDB" id="A0A8T1YBI3"/>
<comment type="caution">
    <text evidence="3">The sequence shown here is derived from an EMBL/GenBank/DDBJ whole genome shotgun (WGS) entry which is preliminary data.</text>
</comment>
<gene>
    <name evidence="3" type="ORF">ISN45_Aa07g030990</name>
</gene>
<evidence type="ECO:0000256" key="1">
    <source>
        <dbReference type="SAM" id="MobiDB-lite"/>
    </source>
</evidence>